<comment type="caution">
    <text evidence="1">The sequence shown here is derived from an EMBL/GenBank/DDBJ whole genome shotgun (WGS) entry which is preliminary data.</text>
</comment>
<sequence length="122" mass="13539">MFLLASKTKIRRNSETLAEERTVESTPVLSALAHRSSLDYNQFPWYRRARLALSYSPSYVLRGTCSVYHDTFPTPCGATDPSPAGLLLTPPIAPPGPGRTMWKNTDDSPADRGLSYHCKHSD</sequence>
<gene>
    <name evidence="1" type="ORF">DPEC_G00235560</name>
</gene>
<protein>
    <submittedName>
        <fullName evidence="1">Uncharacterized protein</fullName>
    </submittedName>
</protein>
<proteinExistence type="predicted"/>
<reference evidence="1" key="1">
    <citation type="submission" date="2021-05" db="EMBL/GenBank/DDBJ databases">
        <authorList>
            <person name="Pan Q."/>
            <person name="Jouanno E."/>
            <person name="Zahm M."/>
            <person name="Klopp C."/>
            <person name="Cabau C."/>
            <person name="Louis A."/>
            <person name="Berthelot C."/>
            <person name="Parey E."/>
            <person name="Roest Crollius H."/>
            <person name="Montfort J."/>
            <person name="Robinson-Rechavi M."/>
            <person name="Bouchez O."/>
            <person name="Lampietro C."/>
            <person name="Lopez Roques C."/>
            <person name="Donnadieu C."/>
            <person name="Postlethwait J."/>
            <person name="Bobe J."/>
            <person name="Dillon D."/>
            <person name="Chandos A."/>
            <person name="von Hippel F."/>
            <person name="Guiguen Y."/>
        </authorList>
    </citation>
    <scope>NUCLEOTIDE SEQUENCE</scope>
    <source>
        <strain evidence="1">YG-Jan2019</strain>
    </source>
</reference>
<keyword evidence="2" id="KW-1185">Reference proteome</keyword>
<dbReference type="EMBL" id="CM055747">
    <property type="protein sequence ID" value="KAJ7996290.1"/>
    <property type="molecule type" value="Genomic_DNA"/>
</dbReference>
<organism evidence="1 2">
    <name type="scientific">Dallia pectoralis</name>
    <name type="common">Alaska blackfish</name>
    <dbReference type="NCBI Taxonomy" id="75939"/>
    <lineage>
        <taxon>Eukaryota</taxon>
        <taxon>Metazoa</taxon>
        <taxon>Chordata</taxon>
        <taxon>Craniata</taxon>
        <taxon>Vertebrata</taxon>
        <taxon>Euteleostomi</taxon>
        <taxon>Actinopterygii</taxon>
        <taxon>Neopterygii</taxon>
        <taxon>Teleostei</taxon>
        <taxon>Protacanthopterygii</taxon>
        <taxon>Esociformes</taxon>
        <taxon>Umbridae</taxon>
        <taxon>Dallia</taxon>
    </lineage>
</organism>
<accession>A0ACC2FYG5</accession>
<evidence type="ECO:0000313" key="2">
    <source>
        <dbReference type="Proteomes" id="UP001157502"/>
    </source>
</evidence>
<name>A0ACC2FYG5_DALPE</name>
<evidence type="ECO:0000313" key="1">
    <source>
        <dbReference type="EMBL" id="KAJ7996290.1"/>
    </source>
</evidence>
<dbReference type="Proteomes" id="UP001157502">
    <property type="component" value="Chromosome 20"/>
</dbReference>